<dbReference type="EMBL" id="SJSL01000002">
    <property type="protein sequence ID" value="TCD00882.1"/>
    <property type="molecule type" value="Genomic_DNA"/>
</dbReference>
<evidence type="ECO:0000313" key="3">
    <source>
        <dbReference type="Proteomes" id="UP000293347"/>
    </source>
</evidence>
<name>A0A4R0NJK2_9SPHI</name>
<protein>
    <submittedName>
        <fullName evidence="2">DUF4397 domain-containing protein</fullName>
    </submittedName>
</protein>
<accession>A0A4R0NJK2</accession>
<proteinExistence type="predicted"/>
<dbReference type="AlphaFoldDB" id="A0A4R0NJK2"/>
<reference evidence="2 3" key="1">
    <citation type="submission" date="2019-02" db="EMBL/GenBank/DDBJ databases">
        <title>Pedobacter sp. RP-1-14 sp. nov., isolated from Arctic soil.</title>
        <authorList>
            <person name="Dahal R.H."/>
        </authorList>
    </citation>
    <scope>NUCLEOTIDE SEQUENCE [LARGE SCALE GENOMIC DNA]</scope>
    <source>
        <strain evidence="2 3">RP-1-14</strain>
    </source>
</reference>
<evidence type="ECO:0000313" key="2">
    <source>
        <dbReference type="EMBL" id="TCD00882.1"/>
    </source>
</evidence>
<dbReference type="PROSITE" id="PS51257">
    <property type="entry name" value="PROKAR_LIPOPROTEIN"/>
    <property type="match status" value="1"/>
</dbReference>
<dbReference type="InterPro" id="IPR025510">
    <property type="entry name" value="DUF4397"/>
</dbReference>
<dbReference type="OrthoDB" id="9792011at2"/>
<keyword evidence="3" id="KW-1185">Reference proteome</keyword>
<dbReference type="RefSeq" id="WP_131595433.1">
    <property type="nucleotide sequence ID" value="NZ_SJSL01000002.1"/>
</dbReference>
<evidence type="ECO:0000259" key="1">
    <source>
        <dbReference type="Pfam" id="PF14344"/>
    </source>
</evidence>
<dbReference type="Pfam" id="PF14344">
    <property type="entry name" value="DUF4397"/>
    <property type="match status" value="1"/>
</dbReference>
<organism evidence="2 3">
    <name type="scientific">Pedobacter psychroterrae</name>
    <dbReference type="NCBI Taxonomy" id="2530453"/>
    <lineage>
        <taxon>Bacteria</taxon>
        <taxon>Pseudomonadati</taxon>
        <taxon>Bacteroidota</taxon>
        <taxon>Sphingobacteriia</taxon>
        <taxon>Sphingobacteriales</taxon>
        <taxon>Sphingobacteriaceae</taxon>
        <taxon>Pedobacter</taxon>
    </lineage>
</organism>
<sequence length="217" mass="23206">MKKLSFFGLGLMILLSSCFKEPKPEPTGPANVRILNAVSTSPPQDVYYNSNKMNIAPLGYGQVSAYQTITSGPIYFGFTDNGSTVSNYEGAAAIKIGQHFTVIYFSTGGEAKNVGFLVDDMTAPPAGKARVRFLNLNPLFVQKFSVKLQGGAVLTASLEFANSNAYADVDPGAKFDLLATGLVGETVVDANIQAGKIYTIWFDGTTTQLTSHVILQN</sequence>
<dbReference type="Proteomes" id="UP000293347">
    <property type="component" value="Unassembled WGS sequence"/>
</dbReference>
<feature type="domain" description="DUF4397" evidence="1">
    <location>
        <begin position="30"/>
        <end position="138"/>
    </location>
</feature>
<gene>
    <name evidence="2" type="ORF">EZ437_08880</name>
</gene>
<comment type="caution">
    <text evidence="2">The sequence shown here is derived from an EMBL/GenBank/DDBJ whole genome shotgun (WGS) entry which is preliminary data.</text>
</comment>